<evidence type="ECO:0000259" key="2">
    <source>
        <dbReference type="Pfam" id="PF01557"/>
    </source>
</evidence>
<name>A0A494W515_9SPHN</name>
<dbReference type="Proteomes" id="UP000279959">
    <property type="component" value="Chromosome"/>
</dbReference>
<dbReference type="EMBL" id="AP018664">
    <property type="protein sequence ID" value="BBD99654.1"/>
    <property type="molecule type" value="Genomic_DNA"/>
</dbReference>
<keyword evidence="3" id="KW-0378">Hydrolase</keyword>
<dbReference type="PANTHER" id="PTHR11820:SF7">
    <property type="entry name" value="ACYLPYRUVASE FAHD1, MITOCHONDRIAL"/>
    <property type="match status" value="1"/>
</dbReference>
<dbReference type="Pfam" id="PF01557">
    <property type="entry name" value="FAA_hydrolase"/>
    <property type="match status" value="1"/>
</dbReference>
<keyword evidence="1" id="KW-0479">Metal-binding</keyword>
<dbReference type="SUPFAM" id="SSF56529">
    <property type="entry name" value="FAH"/>
    <property type="match status" value="1"/>
</dbReference>
<dbReference type="KEGG" id="sami:SAMIE_1031550"/>
<dbReference type="GO" id="GO:0046872">
    <property type="term" value="F:metal ion binding"/>
    <property type="evidence" value="ECO:0007669"/>
    <property type="project" value="UniProtKB-KW"/>
</dbReference>
<reference evidence="3 4" key="1">
    <citation type="submission" date="2018-05" db="EMBL/GenBank/DDBJ databases">
        <title>Complete Genome Sequence of the Nonylphenol-Degrading Bacterium Sphingobium amiense DSM 16289T.</title>
        <authorList>
            <person name="Ootsuka M."/>
            <person name="Nishizawa T."/>
            <person name="Ohta H."/>
        </authorList>
    </citation>
    <scope>NUCLEOTIDE SEQUENCE [LARGE SCALE GENOMIC DNA]</scope>
    <source>
        <strain evidence="3 4">DSM 16289</strain>
    </source>
</reference>
<keyword evidence="4" id="KW-1185">Reference proteome</keyword>
<proteinExistence type="predicted"/>
<dbReference type="InterPro" id="IPR036663">
    <property type="entry name" value="Fumarylacetoacetase_C_sf"/>
</dbReference>
<accession>A0A494W515</accession>
<organism evidence="3 4">
    <name type="scientific">Sphingobium amiense</name>
    <dbReference type="NCBI Taxonomy" id="135719"/>
    <lineage>
        <taxon>Bacteria</taxon>
        <taxon>Pseudomonadati</taxon>
        <taxon>Pseudomonadota</taxon>
        <taxon>Alphaproteobacteria</taxon>
        <taxon>Sphingomonadales</taxon>
        <taxon>Sphingomonadaceae</taxon>
        <taxon>Sphingobium</taxon>
    </lineage>
</organism>
<dbReference type="Gene3D" id="3.90.850.10">
    <property type="entry name" value="Fumarylacetoacetase-like, C-terminal domain"/>
    <property type="match status" value="1"/>
</dbReference>
<gene>
    <name evidence="3" type="ORF">SAMIE_1031550</name>
</gene>
<sequence length="314" mass="34013">MIGRAMKLGLVNDYIPALIEGTSVKLLSDDLPEIMALPPHARLAGLIERWDIFSSRVTDTVSPSVALGSVILRAPLPRPAKLLCGQLSFREGVAEAKVKPAFFLKSSTSVIGPGETVELPTVDAPVFHHEAELAVVIGKRAKSITPAEAMDHVFGYTCFMDMSARGVGHGTSFQDKSYDTFGPMGPWVLTADSVPDPHDLQVRLWVDDELRQDYPMSDIGNPVADLIAYASSIAALEPGDVLALGVNHQGIGPIQDGDTVRIEIEPIGGFSVKVKDVLGRRWERGVDTRLAEVVLRMVRGEPLGTVEFSPRLDR</sequence>
<evidence type="ECO:0000256" key="1">
    <source>
        <dbReference type="ARBA" id="ARBA00022723"/>
    </source>
</evidence>
<protein>
    <submittedName>
        <fullName evidence="3">FAA hydrolase family protein</fullName>
    </submittedName>
</protein>
<feature type="domain" description="Fumarylacetoacetase-like C-terminal" evidence="2">
    <location>
        <begin position="96"/>
        <end position="274"/>
    </location>
</feature>
<evidence type="ECO:0000313" key="4">
    <source>
        <dbReference type="Proteomes" id="UP000279959"/>
    </source>
</evidence>
<evidence type="ECO:0000313" key="3">
    <source>
        <dbReference type="EMBL" id="BBD99654.1"/>
    </source>
</evidence>
<dbReference type="InterPro" id="IPR011234">
    <property type="entry name" value="Fumarylacetoacetase-like_C"/>
</dbReference>
<dbReference type="AlphaFoldDB" id="A0A494W515"/>
<dbReference type="PANTHER" id="PTHR11820">
    <property type="entry name" value="ACYLPYRUVASE"/>
    <property type="match status" value="1"/>
</dbReference>
<dbReference type="GO" id="GO:0018773">
    <property type="term" value="F:acetylpyruvate hydrolase activity"/>
    <property type="evidence" value="ECO:0007669"/>
    <property type="project" value="TreeGrafter"/>
</dbReference>